<accession>A0A6M3X494</accession>
<name>A0A6M3X494_9ZZZZ</name>
<reference evidence="1" key="1">
    <citation type="submission" date="2020-03" db="EMBL/GenBank/DDBJ databases">
        <title>The deep terrestrial virosphere.</title>
        <authorList>
            <person name="Holmfeldt K."/>
            <person name="Nilsson E."/>
            <person name="Simone D."/>
            <person name="Lopez-Fernandez M."/>
            <person name="Wu X."/>
            <person name="de Brujin I."/>
            <person name="Lundin D."/>
            <person name="Andersson A."/>
            <person name="Bertilsson S."/>
            <person name="Dopson M."/>
        </authorList>
    </citation>
    <scope>NUCLEOTIDE SEQUENCE</scope>
    <source>
        <strain evidence="1">MM171A03179</strain>
    </source>
</reference>
<dbReference type="EMBL" id="MT143903">
    <property type="protein sequence ID" value="QJH92590.1"/>
    <property type="molecule type" value="Genomic_DNA"/>
</dbReference>
<sequence>MDKEKLDEIRDQARALGDAQGQCAIQKCKLFAPLHGDSHGLSYIATDLEASYAIVKKWAQAGHVLASGIFPEEGPYSIDYYAEVGNWSREEWETVADLTDWADLNAADLKKLRTFVQKMREGGKHWCPCCDHGRFKEWLADTTEEVSYQTTVQAGEPQLR</sequence>
<dbReference type="AlphaFoldDB" id="A0A6M3X494"/>
<proteinExistence type="predicted"/>
<protein>
    <submittedName>
        <fullName evidence="1">Uncharacterized protein</fullName>
    </submittedName>
</protein>
<gene>
    <name evidence="1" type="ORF">MM171A03179_0008</name>
</gene>
<evidence type="ECO:0000313" key="1">
    <source>
        <dbReference type="EMBL" id="QJH92590.1"/>
    </source>
</evidence>
<organism evidence="1">
    <name type="scientific">viral metagenome</name>
    <dbReference type="NCBI Taxonomy" id="1070528"/>
    <lineage>
        <taxon>unclassified sequences</taxon>
        <taxon>metagenomes</taxon>
        <taxon>organismal metagenomes</taxon>
    </lineage>
</organism>